<organism evidence="1 2">
    <name type="scientific">Octadecabacter antarcticus 307</name>
    <dbReference type="NCBI Taxonomy" id="391626"/>
    <lineage>
        <taxon>Bacteria</taxon>
        <taxon>Pseudomonadati</taxon>
        <taxon>Pseudomonadota</taxon>
        <taxon>Alphaproteobacteria</taxon>
        <taxon>Rhodobacterales</taxon>
        <taxon>Roseobacteraceae</taxon>
        <taxon>Octadecabacter</taxon>
    </lineage>
</organism>
<reference evidence="1 2" key="1">
    <citation type="journal article" date="2013" name="PLoS ONE">
        <title>Poles Apart: Arctic and Antarctic Octadecabacter strains Share High Genome Plasticity and a New Type of Xanthorhodopsin.</title>
        <authorList>
            <person name="Vollmers J."/>
            <person name="Voget S."/>
            <person name="Dietrich S."/>
            <person name="Gollnow K."/>
            <person name="Smits M."/>
            <person name="Meyer K."/>
            <person name="Brinkhoff T."/>
            <person name="Simon M."/>
            <person name="Daniel R."/>
        </authorList>
    </citation>
    <scope>NUCLEOTIDE SEQUENCE [LARGE SCALE GENOMIC DNA]</scope>
    <source>
        <strain evidence="1 2">307</strain>
    </source>
</reference>
<accession>M9R8Z5</accession>
<evidence type="ECO:0000313" key="1">
    <source>
        <dbReference type="EMBL" id="AGI66801.1"/>
    </source>
</evidence>
<dbReference type="HOGENOM" id="CLU_2194246_0_0_5"/>
<dbReference type="eggNOG" id="COG3586">
    <property type="taxonomic scope" value="Bacteria"/>
</dbReference>
<dbReference type="Proteomes" id="UP000005307">
    <property type="component" value="Chromosome"/>
</dbReference>
<keyword evidence="2" id="KW-1185">Reference proteome</keyword>
<dbReference type="AlphaFoldDB" id="M9R8Z5"/>
<dbReference type="EMBL" id="CP003740">
    <property type="protein sequence ID" value="AGI66801.1"/>
    <property type="molecule type" value="Genomic_DNA"/>
</dbReference>
<sequence>MRQGLALVVFYLNVDRDTLDPTNSFTRDVRKVGHFGTGDLEVTVISKSNSDKAKPLIEQSNESAYFFQHSPRRKRNGCVQVGLWAVVASHGSPRELSAMLWGCIRLPR</sequence>
<gene>
    <name evidence="1" type="ORF">OAN307_c10960</name>
</gene>
<name>M9R8Z5_9RHOB</name>
<protein>
    <submittedName>
        <fullName evidence="1">Uncharacterized protein</fullName>
    </submittedName>
</protein>
<evidence type="ECO:0000313" key="2">
    <source>
        <dbReference type="Proteomes" id="UP000005307"/>
    </source>
</evidence>
<dbReference type="KEGG" id="oat:OAN307_c10960"/>
<proteinExistence type="predicted"/>